<evidence type="ECO:0000313" key="3">
    <source>
        <dbReference type="Proteomes" id="UP000178249"/>
    </source>
</evidence>
<dbReference type="Proteomes" id="UP000178249">
    <property type="component" value="Unassembled WGS sequence"/>
</dbReference>
<sequence length="248" mass="29434">MAVDGDTRAKKKALEKEFFSRIPKARRINPFYRSIFEFMYQVHLHAVPGTKLLNIYSSNDFAGSREEVYRERFFNECEYDGIDFWEDSFIYNGEKTGHTLPFPDKSFDLIVTTKYILEHISDPQKVMNELHRILKPGGVAFLVSPFVRRQHQAPYDFFRYTEYGIQHLCKKAGFIEVKTDPTNAAMATFANYWYFFERGLNVPWFVERFFDYIHSFIIEPLFYTLDRLDNGYGRDLTQYFLVRATKGK</sequence>
<dbReference type="GO" id="GO:0008757">
    <property type="term" value="F:S-adenosylmethionine-dependent methyltransferase activity"/>
    <property type="evidence" value="ECO:0007669"/>
    <property type="project" value="InterPro"/>
</dbReference>
<reference evidence="2 3" key="1">
    <citation type="journal article" date="2016" name="Nat. Commun.">
        <title>Thousands of microbial genomes shed light on interconnected biogeochemical processes in an aquifer system.</title>
        <authorList>
            <person name="Anantharaman K."/>
            <person name="Brown C.T."/>
            <person name="Hug L.A."/>
            <person name="Sharon I."/>
            <person name="Castelle C.J."/>
            <person name="Probst A.J."/>
            <person name="Thomas B.C."/>
            <person name="Singh A."/>
            <person name="Wilkins M.J."/>
            <person name="Karaoz U."/>
            <person name="Brodie E.L."/>
            <person name="Williams K.H."/>
            <person name="Hubbard S.S."/>
            <person name="Banfield J.F."/>
        </authorList>
    </citation>
    <scope>NUCLEOTIDE SEQUENCE [LARGE SCALE GENOMIC DNA]</scope>
</reference>
<accession>A0A1F6C1N7</accession>
<organism evidence="2 3">
    <name type="scientific">Candidatus Kaiserbacteria bacterium RIFCSPHIGHO2_01_FULL_48_10</name>
    <dbReference type="NCBI Taxonomy" id="1798476"/>
    <lineage>
        <taxon>Bacteria</taxon>
        <taxon>Candidatus Kaiseribacteriota</taxon>
    </lineage>
</organism>
<dbReference type="Gene3D" id="3.40.50.150">
    <property type="entry name" value="Vaccinia Virus protein VP39"/>
    <property type="match status" value="1"/>
</dbReference>
<dbReference type="EMBL" id="MFKP01000060">
    <property type="protein sequence ID" value="OGG42973.1"/>
    <property type="molecule type" value="Genomic_DNA"/>
</dbReference>
<name>A0A1F6C1N7_9BACT</name>
<dbReference type="InterPro" id="IPR013216">
    <property type="entry name" value="Methyltransf_11"/>
</dbReference>
<feature type="domain" description="Methyltransferase type 11" evidence="1">
    <location>
        <begin position="96"/>
        <end position="141"/>
    </location>
</feature>
<gene>
    <name evidence="2" type="ORF">A2841_00245</name>
</gene>
<dbReference type="InterPro" id="IPR029063">
    <property type="entry name" value="SAM-dependent_MTases_sf"/>
</dbReference>
<evidence type="ECO:0000259" key="1">
    <source>
        <dbReference type="Pfam" id="PF08241"/>
    </source>
</evidence>
<comment type="caution">
    <text evidence="2">The sequence shown here is derived from an EMBL/GenBank/DDBJ whole genome shotgun (WGS) entry which is preliminary data.</text>
</comment>
<proteinExistence type="predicted"/>
<dbReference type="Pfam" id="PF08241">
    <property type="entry name" value="Methyltransf_11"/>
    <property type="match status" value="1"/>
</dbReference>
<protein>
    <recommendedName>
        <fullName evidence="1">Methyltransferase type 11 domain-containing protein</fullName>
    </recommendedName>
</protein>
<dbReference type="SUPFAM" id="SSF53335">
    <property type="entry name" value="S-adenosyl-L-methionine-dependent methyltransferases"/>
    <property type="match status" value="1"/>
</dbReference>
<evidence type="ECO:0000313" key="2">
    <source>
        <dbReference type="EMBL" id="OGG42973.1"/>
    </source>
</evidence>
<dbReference type="AlphaFoldDB" id="A0A1F6C1N7"/>